<gene>
    <name evidence="3" type="ORF">A9F13_15g01265</name>
</gene>
<dbReference type="PANTHER" id="PTHR22504">
    <property type="entry name" value="REPRESSOR OF RNA POLYMERASE III TRANSCRIPTION MAF1"/>
    <property type="match status" value="1"/>
</dbReference>
<evidence type="ECO:0000256" key="1">
    <source>
        <dbReference type="PIRNR" id="PIRNR037240"/>
    </source>
</evidence>
<comment type="subcellular location">
    <subcellularLocation>
        <location evidence="1">Nucleus</location>
    </subcellularLocation>
</comment>
<dbReference type="Pfam" id="PF09174">
    <property type="entry name" value="Maf1"/>
    <property type="match status" value="1"/>
</dbReference>
<dbReference type="InterPro" id="IPR015257">
    <property type="entry name" value="Maf1"/>
</dbReference>
<comment type="similarity">
    <text evidence="1">Belongs to the MAF1 family.</text>
</comment>
<feature type="region of interest" description="Disordered" evidence="2">
    <location>
        <begin position="326"/>
        <end position="370"/>
    </location>
</feature>
<comment type="caution">
    <text evidence="3">The sequence shown here is derived from an EMBL/GenBank/DDBJ whole genome shotgun (WGS) entry which is preliminary data.</text>
</comment>
<dbReference type="GO" id="GO:0000994">
    <property type="term" value="F:RNA polymerase III core binding"/>
    <property type="evidence" value="ECO:0007669"/>
    <property type="project" value="TreeGrafter"/>
</dbReference>
<reference evidence="3 4" key="1">
    <citation type="submission" date="2017-04" db="EMBL/GenBank/DDBJ databases">
        <title>Draft genome of the yeast Clavispora lusitaniae type strain CBS 6936.</title>
        <authorList>
            <person name="Durrens P."/>
            <person name="Klopp C."/>
            <person name="Biteau N."/>
            <person name="Fitton-Ouhabi V."/>
            <person name="Dementhon K."/>
            <person name="Accoceberry I."/>
            <person name="Sherman D.J."/>
            <person name="Noel T."/>
        </authorList>
    </citation>
    <scope>NUCLEOTIDE SEQUENCE [LARGE SCALE GENOMIC DNA]</scope>
    <source>
        <strain evidence="3 4">CBS 6936</strain>
    </source>
</reference>
<dbReference type="PANTHER" id="PTHR22504:SF0">
    <property type="entry name" value="REPRESSOR OF RNA POLYMERASE III TRANSCRIPTION MAF1 HOMOLOG"/>
    <property type="match status" value="1"/>
</dbReference>
<protein>
    <recommendedName>
        <fullName evidence="1">Repressor of RNA polymerase III transcription MAF1</fullName>
    </recommendedName>
</protein>
<dbReference type="GO" id="GO:0016480">
    <property type="term" value="P:negative regulation of transcription by RNA polymerase III"/>
    <property type="evidence" value="ECO:0007669"/>
    <property type="project" value="UniProtKB-UniRule"/>
</dbReference>
<keyword evidence="1" id="KW-0805">Transcription regulation</keyword>
<proteinExistence type="inferred from homology"/>
<evidence type="ECO:0000256" key="2">
    <source>
        <dbReference type="SAM" id="MobiDB-lite"/>
    </source>
</evidence>
<feature type="compositionally biased region" description="Acidic residues" evidence="2">
    <location>
        <begin position="345"/>
        <end position="370"/>
    </location>
</feature>
<name>A0AA91T0K9_CLALS</name>
<evidence type="ECO:0000313" key="4">
    <source>
        <dbReference type="Proteomes" id="UP000195602"/>
    </source>
</evidence>
<evidence type="ECO:0000313" key="3">
    <source>
        <dbReference type="EMBL" id="OVF07145.1"/>
    </source>
</evidence>
<dbReference type="EMBL" id="LYUB02000015">
    <property type="protein sequence ID" value="OVF07145.1"/>
    <property type="molecule type" value="Genomic_DNA"/>
</dbReference>
<sequence length="370" mass="42482">MKFIDEVDIELVNQELNFHSPDNNLIIKGGCDLFTTKPISTDKKLFKTIDKHLDQILEDHQLSQSIERKQSLNSLFGSSASPPRANFTRRRSSHNSFSERERRPSNSSLSFAKNNEYASYSQSPMHGSNLSSSLLDDSIEDTSAIDESPFGPLKNVSTRKTFAYLIAILNTTYPDHDFSNLQPTTENFDRVESPEILMDRFNSIMISLGKKEDLLSWVWDTINVYMDLFPSRSPKLSAQTVNSSRKNSFTSGTMSTSPKTDSSPNLDPGCKIYEFSPSDQSILEDLNHPYQTSWSYYWFIYNKKKKRVCFLYLTGLNRLHYSQVNENPDRAYDNDEIDRTSKNDDSDDFMEEDLEQDDDDNDDVMGDLEI</sequence>
<dbReference type="Gene3D" id="3.40.1000.50">
    <property type="entry name" value="Repressor of RNA polymerase III transcription Maf1"/>
    <property type="match status" value="2"/>
</dbReference>
<dbReference type="GO" id="GO:0005634">
    <property type="term" value="C:nucleus"/>
    <property type="evidence" value="ECO:0007669"/>
    <property type="project" value="UniProtKB-SubCell"/>
</dbReference>
<keyword evidence="1" id="KW-0804">Transcription</keyword>
<comment type="function">
    <text evidence="1">Mediator of diverse signals that repress RNA polymerase III transcription. Inhibits the de novo assembly of TFIIIB onto DNA.</text>
</comment>
<keyword evidence="1" id="KW-0539">Nucleus</keyword>
<dbReference type="PIRSF" id="PIRSF037240">
    <property type="entry name" value="RNA_polIII_Trep_MAF1"/>
    <property type="match status" value="1"/>
</dbReference>
<dbReference type="KEGG" id="clus:A9F13_15g01265"/>
<dbReference type="InterPro" id="IPR038564">
    <property type="entry name" value="Maf1_sf"/>
</dbReference>
<feature type="compositionally biased region" description="Polar residues" evidence="2">
    <location>
        <begin position="239"/>
        <end position="265"/>
    </location>
</feature>
<keyword evidence="1" id="KW-0678">Repressor</keyword>
<feature type="region of interest" description="Disordered" evidence="2">
    <location>
        <begin position="239"/>
        <end position="269"/>
    </location>
</feature>
<dbReference type="Proteomes" id="UP000195602">
    <property type="component" value="Unassembled WGS sequence"/>
</dbReference>
<feature type="compositionally biased region" description="Basic and acidic residues" evidence="2">
    <location>
        <begin position="327"/>
        <end position="344"/>
    </location>
</feature>
<organism evidence="3 4">
    <name type="scientific">Clavispora lusitaniae</name>
    <name type="common">Candida lusitaniae</name>
    <dbReference type="NCBI Taxonomy" id="36911"/>
    <lineage>
        <taxon>Eukaryota</taxon>
        <taxon>Fungi</taxon>
        <taxon>Dikarya</taxon>
        <taxon>Ascomycota</taxon>
        <taxon>Saccharomycotina</taxon>
        <taxon>Pichiomycetes</taxon>
        <taxon>Metschnikowiaceae</taxon>
        <taxon>Clavispora</taxon>
    </lineage>
</organism>
<feature type="region of interest" description="Disordered" evidence="2">
    <location>
        <begin position="73"/>
        <end position="113"/>
    </location>
</feature>
<dbReference type="AlphaFoldDB" id="A0AA91T0K9"/>
<accession>A0AA91T0K9</accession>